<feature type="transmembrane region" description="Helical" evidence="8">
    <location>
        <begin position="287"/>
        <end position="308"/>
    </location>
</feature>
<evidence type="ECO:0000256" key="3">
    <source>
        <dbReference type="ARBA" id="ARBA00022676"/>
    </source>
</evidence>
<feature type="transmembrane region" description="Helical" evidence="8">
    <location>
        <begin position="46"/>
        <end position="68"/>
    </location>
</feature>
<dbReference type="PANTHER" id="PTHR33908:SF11">
    <property type="entry name" value="MEMBRANE PROTEIN"/>
    <property type="match status" value="1"/>
</dbReference>
<feature type="transmembrane region" description="Helical" evidence="8">
    <location>
        <begin position="238"/>
        <end position="254"/>
    </location>
</feature>
<protein>
    <recommendedName>
        <fullName evidence="11">Integral membrane protein</fullName>
    </recommendedName>
</protein>
<feature type="transmembrane region" description="Helical" evidence="8">
    <location>
        <begin position="154"/>
        <end position="175"/>
    </location>
</feature>
<keyword evidence="6 8" id="KW-1133">Transmembrane helix</keyword>
<comment type="subcellular location">
    <subcellularLocation>
        <location evidence="1">Cell membrane</location>
        <topology evidence="1">Multi-pass membrane protein</topology>
    </subcellularLocation>
</comment>
<keyword evidence="7 8" id="KW-0472">Membrane</keyword>
<proteinExistence type="predicted"/>
<evidence type="ECO:0008006" key="11">
    <source>
        <dbReference type="Google" id="ProtNLM"/>
    </source>
</evidence>
<evidence type="ECO:0000256" key="6">
    <source>
        <dbReference type="ARBA" id="ARBA00022989"/>
    </source>
</evidence>
<feature type="transmembrane region" description="Helical" evidence="8">
    <location>
        <begin position="75"/>
        <end position="95"/>
    </location>
</feature>
<gene>
    <name evidence="9" type="ORF">RA086_07070</name>
</gene>
<evidence type="ECO:0000256" key="2">
    <source>
        <dbReference type="ARBA" id="ARBA00022475"/>
    </source>
</evidence>
<keyword evidence="10" id="KW-1185">Reference proteome</keyword>
<feature type="transmembrane region" description="Helical" evidence="8">
    <location>
        <begin position="464"/>
        <end position="482"/>
    </location>
</feature>
<feature type="transmembrane region" description="Helical" evidence="8">
    <location>
        <begin position="260"/>
        <end position="275"/>
    </location>
</feature>
<dbReference type="PANTHER" id="PTHR33908">
    <property type="entry name" value="MANNOSYLTRANSFERASE YKCB-RELATED"/>
    <property type="match status" value="1"/>
</dbReference>
<evidence type="ECO:0000256" key="8">
    <source>
        <dbReference type="SAM" id="Phobius"/>
    </source>
</evidence>
<evidence type="ECO:0000256" key="5">
    <source>
        <dbReference type="ARBA" id="ARBA00022692"/>
    </source>
</evidence>
<organism evidence="9 10">
    <name type="scientific">Lactiplantibacillus brownii</name>
    <dbReference type="NCBI Taxonomy" id="3069269"/>
    <lineage>
        <taxon>Bacteria</taxon>
        <taxon>Bacillati</taxon>
        <taxon>Bacillota</taxon>
        <taxon>Bacilli</taxon>
        <taxon>Lactobacillales</taxon>
        <taxon>Lactobacillaceae</taxon>
        <taxon>Lactiplantibacillus</taxon>
    </lineage>
</organism>
<evidence type="ECO:0000313" key="9">
    <source>
        <dbReference type="EMBL" id="MDQ7937387.1"/>
    </source>
</evidence>
<keyword evidence="4" id="KW-0808">Transferase</keyword>
<feature type="transmembrane region" description="Helical" evidence="8">
    <location>
        <begin position="182"/>
        <end position="200"/>
    </location>
</feature>
<feature type="transmembrane region" description="Helical" evidence="8">
    <location>
        <begin position="488"/>
        <end position="507"/>
    </location>
</feature>
<evidence type="ECO:0000256" key="4">
    <source>
        <dbReference type="ARBA" id="ARBA00022679"/>
    </source>
</evidence>
<evidence type="ECO:0000313" key="10">
    <source>
        <dbReference type="Proteomes" id="UP001227831"/>
    </source>
</evidence>
<sequence length="517" mass="58027">MCKRRLTQVVQAITLLIAIGLIGSAMVATAAGTWTQNTGLEVNLSLLWAILTLIAIVASIVFLTIWLSQRGASRLIWVFGGLNLLKVPLLLVFKIKPTSDFWNYHALAAFSAQGLTWKQLFTDGSIGNYAIFPHAINIANLFSVGAAFGGSAFIVSQLINITCTLLDMLLLYWLVARWFSRPMGIAAGLIFYWIPAYWLYSTFLNGAEPAFLTFMLIAMLALTNLVRPLTTATPNDGWANLIIAILACFAANMLRPIMSVWLIVLVLIGISWWLTNQKLTRHIVRQLGLFMGIIVVLMASSSMIYNWLYGFQVAPTRVSSAYSLATGTNPQTSGQYNADLMAKVSHELKAEPVTAKAYATVASEMQATTQRNIQELTQKKQWGNFLVQKSQNLMAENYGYNWILYNLDNAQPYQARIHWWQRFQSPLNWLAVSYFEGLMGLALISCGLGLWVLIRRYAVYLNHYFFYSALLLDGFIVSSMLVEVQGRYHIVLYLPLTLLILCGWQTGHDHICRVKSE</sequence>
<feature type="transmembrane region" description="Helical" evidence="8">
    <location>
        <begin position="12"/>
        <end position="34"/>
    </location>
</feature>
<comment type="caution">
    <text evidence="9">The sequence shown here is derived from an EMBL/GenBank/DDBJ whole genome shotgun (WGS) entry which is preliminary data.</text>
</comment>
<feature type="transmembrane region" description="Helical" evidence="8">
    <location>
        <begin position="206"/>
        <end position="226"/>
    </location>
</feature>
<dbReference type="Proteomes" id="UP001227831">
    <property type="component" value="Unassembled WGS sequence"/>
</dbReference>
<evidence type="ECO:0000256" key="7">
    <source>
        <dbReference type="ARBA" id="ARBA00023136"/>
    </source>
</evidence>
<keyword evidence="3" id="KW-0328">Glycosyltransferase</keyword>
<accession>A0ABU1AAD0</accession>
<keyword evidence="2" id="KW-1003">Cell membrane</keyword>
<dbReference type="InterPro" id="IPR050297">
    <property type="entry name" value="LipidA_mod_glycosyltrf_83"/>
</dbReference>
<reference evidence="9 10" key="1">
    <citation type="journal article" date="2023" name="Int. J. Syst. Evol. Microbiol.">
        <title>Lactiplantibacillus brownii sp. nov., a novel psychrotolerant species isolated from sauerkraut.</title>
        <authorList>
            <person name="Heng Y.C."/>
            <person name="Silvaraju S."/>
            <person name="Lee J.K.Y."/>
            <person name="Kittelmann S."/>
        </authorList>
    </citation>
    <scope>NUCLEOTIDE SEQUENCE [LARGE SCALE GENOMIC DNA]</scope>
    <source>
        <strain evidence="9 10">WILCCON 0030</strain>
    </source>
</reference>
<name>A0ABU1AAD0_9LACO</name>
<dbReference type="EMBL" id="JAVCWF010000001">
    <property type="protein sequence ID" value="MDQ7937387.1"/>
    <property type="molecule type" value="Genomic_DNA"/>
</dbReference>
<feature type="transmembrane region" description="Helical" evidence="8">
    <location>
        <begin position="429"/>
        <end position="452"/>
    </location>
</feature>
<evidence type="ECO:0000256" key="1">
    <source>
        <dbReference type="ARBA" id="ARBA00004651"/>
    </source>
</evidence>
<dbReference type="RefSeq" id="WP_308703136.1">
    <property type="nucleotide sequence ID" value="NZ_AP027463.1"/>
</dbReference>
<keyword evidence="5 8" id="KW-0812">Transmembrane</keyword>